<dbReference type="Proteomes" id="UP001206925">
    <property type="component" value="Unassembled WGS sequence"/>
</dbReference>
<protein>
    <recommendedName>
        <fullName evidence="4">Mal d 1-associated protein</fullName>
    </recommendedName>
</protein>
<evidence type="ECO:0000313" key="3">
    <source>
        <dbReference type="Proteomes" id="UP001206925"/>
    </source>
</evidence>
<sequence>MGWVWKDDDDEYADRKDLNPNKYEAPCSTRKIISSECTTEEVEPGKFIKKCDKTEQLLKHCVGRPPEVVESNKEYTEEDVTEQMKNSCVSSQVTPFDFPGLRSDIEAIERNLFGNMNRFFEAAEDMKNEFLNMFGSPHLYDRDPKSSPPSSKQGVPIEPPSPPPSKVVKPETRDGHVDFSGLARDV</sequence>
<gene>
    <name evidence="2" type="ORF">M8C21_013967</name>
</gene>
<name>A0AAD5BNV2_AMBAR</name>
<dbReference type="AlphaFoldDB" id="A0AAD5BNV2"/>
<comment type="caution">
    <text evidence="2">The sequence shown here is derived from an EMBL/GenBank/DDBJ whole genome shotgun (WGS) entry which is preliminary data.</text>
</comment>
<dbReference type="PANTHER" id="PTHR35722">
    <property type="entry name" value="MAL D 1-ASSOCIATED PROTEIN"/>
    <property type="match status" value="1"/>
</dbReference>
<proteinExistence type="predicted"/>
<evidence type="ECO:0000313" key="2">
    <source>
        <dbReference type="EMBL" id="KAI7725796.1"/>
    </source>
</evidence>
<evidence type="ECO:0008006" key="4">
    <source>
        <dbReference type="Google" id="ProtNLM"/>
    </source>
</evidence>
<feature type="region of interest" description="Disordered" evidence="1">
    <location>
        <begin position="138"/>
        <end position="186"/>
    </location>
</feature>
<feature type="compositionally biased region" description="Basic and acidic residues" evidence="1">
    <location>
        <begin position="168"/>
        <end position="177"/>
    </location>
</feature>
<dbReference type="EMBL" id="JAMZMK010011856">
    <property type="protein sequence ID" value="KAI7725796.1"/>
    <property type="molecule type" value="Genomic_DNA"/>
</dbReference>
<evidence type="ECO:0000256" key="1">
    <source>
        <dbReference type="SAM" id="MobiDB-lite"/>
    </source>
</evidence>
<dbReference type="PANTHER" id="PTHR35722:SF1">
    <property type="entry name" value="MAL D 1-ASSOCIATED PROTEIN"/>
    <property type="match status" value="1"/>
</dbReference>
<organism evidence="2 3">
    <name type="scientific">Ambrosia artemisiifolia</name>
    <name type="common">Common ragweed</name>
    <dbReference type="NCBI Taxonomy" id="4212"/>
    <lineage>
        <taxon>Eukaryota</taxon>
        <taxon>Viridiplantae</taxon>
        <taxon>Streptophyta</taxon>
        <taxon>Embryophyta</taxon>
        <taxon>Tracheophyta</taxon>
        <taxon>Spermatophyta</taxon>
        <taxon>Magnoliopsida</taxon>
        <taxon>eudicotyledons</taxon>
        <taxon>Gunneridae</taxon>
        <taxon>Pentapetalae</taxon>
        <taxon>asterids</taxon>
        <taxon>campanulids</taxon>
        <taxon>Asterales</taxon>
        <taxon>Asteraceae</taxon>
        <taxon>Asteroideae</taxon>
        <taxon>Heliantheae alliance</taxon>
        <taxon>Heliantheae</taxon>
        <taxon>Ambrosia</taxon>
    </lineage>
</organism>
<dbReference type="InterPro" id="IPR053346">
    <property type="entry name" value="Fra_a_1-associated"/>
</dbReference>
<reference evidence="2" key="1">
    <citation type="submission" date="2022-06" db="EMBL/GenBank/DDBJ databases">
        <title>Uncovering the hologenomic basis of an extraordinary plant invasion.</title>
        <authorList>
            <person name="Bieker V.C."/>
            <person name="Martin M.D."/>
            <person name="Gilbert T."/>
            <person name="Hodgins K."/>
            <person name="Battlay P."/>
            <person name="Petersen B."/>
            <person name="Wilson J."/>
        </authorList>
    </citation>
    <scope>NUCLEOTIDE SEQUENCE</scope>
    <source>
        <strain evidence="2">AA19_3_7</strain>
        <tissue evidence="2">Leaf</tissue>
    </source>
</reference>
<keyword evidence="3" id="KW-1185">Reference proteome</keyword>
<accession>A0AAD5BNV2</accession>